<dbReference type="EMBL" id="JAMWBK010000001">
    <property type="protein sequence ID" value="KAJ8908738.1"/>
    <property type="molecule type" value="Genomic_DNA"/>
</dbReference>
<dbReference type="InterPro" id="IPR050827">
    <property type="entry name" value="CRP1_MDG1_kinase"/>
</dbReference>
<dbReference type="InterPro" id="IPR013783">
    <property type="entry name" value="Ig-like_fold"/>
</dbReference>
<evidence type="ECO:0000313" key="5">
    <source>
        <dbReference type="Proteomes" id="UP001157974"/>
    </source>
</evidence>
<protein>
    <recommendedName>
        <fullName evidence="3">AMP-activated protein kinase glycogen-binding domain-containing protein</fullName>
    </recommendedName>
</protein>
<evidence type="ECO:0000256" key="2">
    <source>
        <dbReference type="SAM" id="MobiDB-lite"/>
    </source>
</evidence>
<feature type="domain" description="AMP-activated protein kinase glycogen-binding" evidence="3">
    <location>
        <begin position="134"/>
        <end position="212"/>
    </location>
</feature>
<dbReference type="AlphaFoldDB" id="A0AAV8V4F1"/>
<dbReference type="SUPFAM" id="SSF81296">
    <property type="entry name" value="E set domains"/>
    <property type="match status" value="2"/>
</dbReference>
<dbReference type="Proteomes" id="UP001157974">
    <property type="component" value="Unassembled WGS sequence"/>
</dbReference>
<dbReference type="Pfam" id="PF16561">
    <property type="entry name" value="AMPK1_CBM"/>
    <property type="match status" value="2"/>
</dbReference>
<keyword evidence="5" id="KW-1185">Reference proteome</keyword>
<accession>A0AAV8V4F1</accession>
<comment type="similarity">
    <text evidence="1">Belongs to the 5'-AMP-activated protein kinase beta subunit family.</text>
</comment>
<reference evidence="4 5" key="1">
    <citation type="journal article" date="2023" name="Nat. Commun.">
        <title>Origin of minicircular mitochondrial genomes in red algae.</title>
        <authorList>
            <person name="Lee Y."/>
            <person name="Cho C.H."/>
            <person name="Lee Y.M."/>
            <person name="Park S.I."/>
            <person name="Yang J.H."/>
            <person name="West J.A."/>
            <person name="Bhattacharya D."/>
            <person name="Yoon H.S."/>
        </authorList>
    </citation>
    <scope>NUCLEOTIDE SEQUENCE [LARGE SCALE GENOMIC DNA]</scope>
    <source>
        <strain evidence="4 5">CCMP1338</strain>
        <tissue evidence="4">Whole cell</tissue>
    </source>
</reference>
<dbReference type="PANTHER" id="PTHR10343:SF84">
    <property type="entry name" value="5'-AMP-ACTIVATED PROTEIN KINASE SUBUNIT BETA-1"/>
    <property type="match status" value="1"/>
</dbReference>
<evidence type="ECO:0000256" key="1">
    <source>
        <dbReference type="ARBA" id="ARBA00010926"/>
    </source>
</evidence>
<dbReference type="InterPro" id="IPR014756">
    <property type="entry name" value="Ig_E-set"/>
</dbReference>
<gene>
    <name evidence="4" type="ORF">NDN08_005443</name>
</gene>
<dbReference type="InterPro" id="IPR032640">
    <property type="entry name" value="AMPK1_CBM"/>
</dbReference>
<comment type="caution">
    <text evidence="4">The sequence shown here is derived from an EMBL/GenBank/DDBJ whole genome shotgun (WGS) entry which is preliminary data.</text>
</comment>
<feature type="region of interest" description="Disordered" evidence="2">
    <location>
        <begin position="42"/>
        <end position="80"/>
    </location>
</feature>
<feature type="domain" description="AMP-activated protein kinase glycogen-binding" evidence="3">
    <location>
        <begin position="216"/>
        <end position="294"/>
    </location>
</feature>
<dbReference type="CDD" id="cd02859">
    <property type="entry name" value="E_set_AMPKbeta_like_N"/>
    <property type="match status" value="2"/>
</dbReference>
<evidence type="ECO:0000259" key="3">
    <source>
        <dbReference type="Pfam" id="PF16561"/>
    </source>
</evidence>
<dbReference type="PANTHER" id="PTHR10343">
    <property type="entry name" value="5'-AMP-ACTIVATED PROTEIN KINASE , BETA SUBUNIT"/>
    <property type="match status" value="1"/>
</dbReference>
<dbReference type="Gene3D" id="2.60.40.10">
    <property type="entry name" value="Immunoglobulins"/>
    <property type="match status" value="2"/>
</dbReference>
<name>A0AAV8V4F1_9RHOD</name>
<evidence type="ECO:0000313" key="4">
    <source>
        <dbReference type="EMBL" id="KAJ8908738.1"/>
    </source>
</evidence>
<sequence length="294" mass="32752">MRTFVETIAEEYGNRSEPPEIFCSLRTKPSVDELLGSVSSNVSLNGGSVTPSHRGLQGTDDHDYPDTPGKGSGSGSTTPNVYSYAVEGGRDSEEFVLSPVSDEGAEYSESNREDRILPKKEKRVKAQKSESTVEVRFVWSGPVKEAVYLVGDFAGWVERVPLEPQGNVFLATLDLEPGLYRFKYIVDGEWKHDERRRTHVDEHGNVNNEVRVGLKPVRFVWRTGAREVGVTGSFCGWKHVINLVPGSGEERKVSIMVPPGVYEYKFIVDGQWHLDSNAPSRKNATGHWNSVLRV</sequence>
<organism evidence="4 5">
    <name type="scientific">Rhodosorus marinus</name>
    <dbReference type="NCBI Taxonomy" id="101924"/>
    <lineage>
        <taxon>Eukaryota</taxon>
        <taxon>Rhodophyta</taxon>
        <taxon>Stylonematophyceae</taxon>
        <taxon>Stylonematales</taxon>
        <taxon>Stylonemataceae</taxon>
        <taxon>Rhodosorus</taxon>
    </lineage>
</organism>
<proteinExistence type="inferred from homology"/>